<feature type="transmembrane region" description="Helical" evidence="1">
    <location>
        <begin position="92"/>
        <end position="113"/>
    </location>
</feature>
<feature type="transmembrane region" description="Helical" evidence="1">
    <location>
        <begin position="263"/>
        <end position="285"/>
    </location>
</feature>
<dbReference type="Gene3D" id="1.20.1250.20">
    <property type="entry name" value="MFS general substrate transporter like domains"/>
    <property type="match status" value="1"/>
</dbReference>
<feature type="transmembrane region" description="Helical" evidence="1">
    <location>
        <begin position="177"/>
        <end position="199"/>
    </location>
</feature>
<sequence>MSMLTSIQIDEPPAGLSIETTLGALYIGSTIAAVHVFYGITILQTVVYYKQNPNDPWLFRYSVAFLWILDTVQVVLSTHVLYFYLIKSFGKYSALLSIIWSVPVTFFLCVITIDDESHLPFSSSCWQMSVFNTFDSRKTYLTITVDAHYLWSSSKTQLLVPKLYAVRIWKLGRHFHMVLPWFIFLAVAATFGTAIYVMYDTYTLTIFTTLEISTIKVSIYAIFSTMAGADFIIAGTMCFYLHKGRSMTSFSSTTKIIKGLMRLVVISGILTSACSLFAVVAYAGWPNTLTFIAIDLVLPKLYINSLLAMLNSRQSSGANGGRRVPQKMIRFAPHDTESGLIDSGQTSTTLPGPSVTEVETDINLKLWSPARYALTPELFSTKDRGTRNGLAVAADRVFGVMAPIIVLYADLTTSVPMFVSGALFLLAGVISLLLPFESRGKAALVTARDTLLAWK</sequence>
<reference evidence="4" key="1">
    <citation type="journal article" date="2017" name="Nat. Ecol. Evol.">
        <title>Genome expansion and lineage-specific genetic innovations in the forest pathogenic fungi Armillaria.</title>
        <authorList>
            <person name="Sipos G."/>
            <person name="Prasanna A.N."/>
            <person name="Walter M.C."/>
            <person name="O'Connor E."/>
            <person name="Balint B."/>
            <person name="Krizsan K."/>
            <person name="Kiss B."/>
            <person name="Hess J."/>
            <person name="Varga T."/>
            <person name="Slot J."/>
            <person name="Riley R."/>
            <person name="Boka B."/>
            <person name="Rigling D."/>
            <person name="Barry K."/>
            <person name="Lee J."/>
            <person name="Mihaltcheva S."/>
            <person name="LaButti K."/>
            <person name="Lipzen A."/>
            <person name="Waldron R."/>
            <person name="Moloney N.M."/>
            <person name="Sperisen C."/>
            <person name="Kredics L."/>
            <person name="Vagvoelgyi C."/>
            <person name="Patrignani A."/>
            <person name="Fitzpatrick D."/>
            <person name="Nagy I."/>
            <person name="Doyle S."/>
            <person name="Anderson J.B."/>
            <person name="Grigoriev I.V."/>
            <person name="Gueldener U."/>
            <person name="Muensterkoetter M."/>
            <person name="Nagy L.G."/>
        </authorList>
    </citation>
    <scope>NUCLEOTIDE SEQUENCE [LARGE SCALE GENOMIC DNA]</scope>
    <source>
        <strain evidence="4">28-4</strain>
    </source>
</reference>
<dbReference type="InterPro" id="IPR045339">
    <property type="entry name" value="DUF6534"/>
</dbReference>
<feature type="transmembrane region" description="Helical" evidence="1">
    <location>
        <begin position="415"/>
        <end position="434"/>
    </location>
</feature>
<evidence type="ECO:0000256" key="1">
    <source>
        <dbReference type="SAM" id="Phobius"/>
    </source>
</evidence>
<proteinExistence type="predicted"/>
<dbReference type="EMBL" id="KZ293439">
    <property type="protein sequence ID" value="PBK66827.1"/>
    <property type="molecule type" value="Genomic_DNA"/>
</dbReference>
<organism evidence="3 4">
    <name type="scientific">Armillaria solidipes</name>
    <dbReference type="NCBI Taxonomy" id="1076256"/>
    <lineage>
        <taxon>Eukaryota</taxon>
        <taxon>Fungi</taxon>
        <taxon>Dikarya</taxon>
        <taxon>Basidiomycota</taxon>
        <taxon>Agaricomycotina</taxon>
        <taxon>Agaricomycetes</taxon>
        <taxon>Agaricomycetidae</taxon>
        <taxon>Agaricales</taxon>
        <taxon>Marasmiineae</taxon>
        <taxon>Physalacriaceae</taxon>
        <taxon>Armillaria</taxon>
    </lineage>
</organism>
<feature type="transmembrane region" description="Helical" evidence="1">
    <location>
        <begin position="61"/>
        <end position="86"/>
    </location>
</feature>
<evidence type="ECO:0000259" key="2">
    <source>
        <dbReference type="Pfam" id="PF20152"/>
    </source>
</evidence>
<dbReference type="InterPro" id="IPR036259">
    <property type="entry name" value="MFS_trans_sf"/>
</dbReference>
<accession>A0A2H3BQH6</accession>
<feature type="transmembrane region" description="Helical" evidence="1">
    <location>
        <begin position="219"/>
        <end position="242"/>
    </location>
</feature>
<evidence type="ECO:0000313" key="4">
    <source>
        <dbReference type="Proteomes" id="UP000218334"/>
    </source>
</evidence>
<feature type="domain" description="DUF6534" evidence="2">
    <location>
        <begin position="228"/>
        <end position="315"/>
    </location>
</feature>
<feature type="transmembrane region" description="Helical" evidence="1">
    <location>
        <begin position="25"/>
        <end position="49"/>
    </location>
</feature>
<dbReference type="PANTHER" id="PTHR40465">
    <property type="entry name" value="CHROMOSOME 1, WHOLE GENOME SHOTGUN SEQUENCE"/>
    <property type="match status" value="1"/>
</dbReference>
<keyword evidence="1" id="KW-1133">Transmembrane helix</keyword>
<keyword evidence="1" id="KW-0812">Transmembrane</keyword>
<keyword evidence="4" id="KW-1185">Reference proteome</keyword>
<dbReference type="SUPFAM" id="SSF103473">
    <property type="entry name" value="MFS general substrate transporter"/>
    <property type="match status" value="1"/>
</dbReference>
<evidence type="ECO:0000313" key="3">
    <source>
        <dbReference type="EMBL" id="PBK66827.1"/>
    </source>
</evidence>
<keyword evidence="1" id="KW-0472">Membrane</keyword>
<dbReference type="Proteomes" id="UP000218334">
    <property type="component" value="Unassembled WGS sequence"/>
</dbReference>
<feature type="transmembrane region" description="Helical" evidence="1">
    <location>
        <begin position="390"/>
        <end position="409"/>
    </location>
</feature>
<dbReference type="Pfam" id="PF20152">
    <property type="entry name" value="DUF6534"/>
    <property type="match status" value="1"/>
</dbReference>
<dbReference type="PANTHER" id="PTHR40465:SF1">
    <property type="entry name" value="DUF6534 DOMAIN-CONTAINING PROTEIN"/>
    <property type="match status" value="1"/>
</dbReference>
<gene>
    <name evidence="3" type="ORF">ARMSODRAFT_1021244</name>
</gene>
<name>A0A2H3BQH6_9AGAR</name>
<dbReference type="AlphaFoldDB" id="A0A2H3BQH6"/>
<protein>
    <recommendedName>
        <fullName evidence="2">DUF6534 domain-containing protein</fullName>
    </recommendedName>
</protein>